<reference evidence="4 5" key="1">
    <citation type="submission" date="2018-05" db="EMBL/GenBank/DDBJ databases">
        <title>Rhodobacteraceae gen. nov., sp. nov. isolated from sea water.</title>
        <authorList>
            <person name="Ren Y."/>
        </authorList>
    </citation>
    <scope>NUCLEOTIDE SEQUENCE [LARGE SCALE GENOMIC DNA]</scope>
    <source>
        <strain evidence="4 5">TG-679</strain>
    </source>
</reference>
<dbReference type="PANTHER" id="PTHR33495:SF2">
    <property type="entry name" value="ANTI-SIGMA FACTOR ANTAGONIST TM_1081-RELATED"/>
    <property type="match status" value="1"/>
</dbReference>
<comment type="caution">
    <text evidence="4">The sequence shown here is derived from an EMBL/GenBank/DDBJ whole genome shotgun (WGS) entry which is preliminary data.</text>
</comment>
<evidence type="ECO:0000259" key="3">
    <source>
        <dbReference type="PROSITE" id="PS50801"/>
    </source>
</evidence>
<evidence type="ECO:0000313" key="4">
    <source>
        <dbReference type="EMBL" id="PWR01847.1"/>
    </source>
</evidence>
<dbReference type="AlphaFoldDB" id="A0A2V2LF80"/>
<protein>
    <recommendedName>
        <fullName evidence="2">Anti-sigma factor antagonist</fullName>
    </recommendedName>
</protein>
<evidence type="ECO:0000256" key="1">
    <source>
        <dbReference type="ARBA" id="ARBA00009013"/>
    </source>
</evidence>
<name>A0A2V2LF80_9RHOB</name>
<organism evidence="4 5">
    <name type="scientific">Meridianimarinicoccus roseus</name>
    <dbReference type="NCBI Taxonomy" id="2072018"/>
    <lineage>
        <taxon>Bacteria</taxon>
        <taxon>Pseudomonadati</taxon>
        <taxon>Pseudomonadota</taxon>
        <taxon>Alphaproteobacteria</taxon>
        <taxon>Rhodobacterales</taxon>
        <taxon>Paracoccaceae</taxon>
        <taxon>Meridianimarinicoccus</taxon>
    </lineage>
</organism>
<dbReference type="PANTHER" id="PTHR33495">
    <property type="entry name" value="ANTI-SIGMA FACTOR ANTAGONIST TM_1081-RELATED-RELATED"/>
    <property type="match status" value="1"/>
</dbReference>
<dbReference type="OrthoDB" id="9796076at2"/>
<sequence length="114" mass="12128">MNLDHEVKGDVLVITPADRRIDAAVAIQFKDRMREMSATAGDRIVLDLGQVDFVDSSGLGAIVAAMKQLGQGSRLELAALTPNVAKVFRLTRMDTVFPIHDSVDAALGAAVSHG</sequence>
<accession>A0A2V2LF80</accession>
<dbReference type="CDD" id="cd07043">
    <property type="entry name" value="STAS_anti-anti-sigma_factors"/>
    <property type="match status" value="1"/>
</dbReference>
<dbReference type="Gene3D" id="3.30.750.24">
    <property type="entry name" value="STAS domain"/>
    <property type="match status" value="1"/>
</dbReference>
<dbReference type="Proteomes" id="UP000245680">
    <property type="component" value="Unassembled WGS sequence"/>
</dbReference>
<dbReference type="NCBIfam" id="TIGR00377">
    <property type="entry name" value="ant_ant_sig"/>
    <property type="match status" value="1"/>
</dbReference>
<gene>
    <name evidence="4" type="ORF">DKT77_14710</name>
</gene>
<dbReference type="InterPro" id="IPR036513">
    <property type="entry name" value="STAS_dom_sf"/>
</dbReference>
<dbReference type="EMBL" id="QGKU01000047">
    <property type="protein sequence ID" value="PWR01847.1"/>
    <property type="molecule type" value="Genomic_DNA"/>
</dbReference>
<keyword evidence="5" id="KW-1185">Reference proteome</keyword>
<proteinExistence type="inferred from homology"/>
<dbReference type="InterPro" id="IPR002645">
    <property type="entry name" value="STAS_dom"/>
</dbReference>
<dbReference type="RefSeq" id="WP_109812430.1">
    <property type="nucleotide sequence ID" value="NZ_QGKU01000047.1"/>
</dbReference>
<evidence type="ECO:0000256" key="2">
    <source>
        <dbReference type="RuleBase" id="RU003749"/>
    </source>
</evidence>
<dbReference type="InterPro" id="IPR003658">
    <property type="entry name" value="Anti-sigma_ant"/>
</dbReference>
<dbReference type="GO" id="GO:0043856">
    <property type="term" value="F:anti-sigma factor antagonist activity"/>
    <property type="evidence" value="ECO:0007669"/>
    <property type="project" value="InterPro"/>
</dbReference>
<comment type="similarity">
    <text evidence="1 2">Belongs to the anti-sigma-factor antagonist family.</text>
</comment>
<feature type="domain" description="STAS" evidence="3">
    <location>
        <begin position="21"/>
        <end position="110"/>
    </location>
</feature>
<dbReference type="SUPFAM" id="SSF52091">
    <property type="entry name" value="SpoIIaa-like"/>
    <property type="match status" value="1"/>
</dbReference>
<dbReference type="PROSITE" id="PS50801">
    <property type="entry name" value="STAS"/>
    <property type="match status" value="1"/>
</dbReference>
<evidence type="ECO:0000313" key="5">
    <source>
        <dbReference type="Proteomes" id="UP000245680"/>
    </source>
</evidence>
<dbReference type="Pfam" id="PF01740">
    <property type="entry name" value="STAS"/>
    <property type="match status" value="1"/>
</dbReference>